<dbReference type="PANTHER" id="PTHR43710">
    <property type="entry name" value="2-HYDROXYACYL-COA LYASE"/>
    <property type="match status" value="1"/>
</dbReference>
<accession>A0A7C5V561</accession>
<comment type="function">
    <text evidence="3">Catalyzes the ferredoxin-dependent oxidative decarboxylation of arylpyruvates.</text>
</comment>
<feature type="binding site" evidence="4">
    <location>
        <position position="576"/>
    </location>
    <ligand>
        <name>[4Fe-4S] cluster</name>
        <dbReference type="ChEBI" id="CHEBI:49883"/>
        <label>2</label>
    </ligand>
</feature>
<feature type="domain" description="4Fe-4S ferredoxin-type" evidence="5">
    <location>
        <begin position="567"/>
        <end position="597"/>
    </location>
</feature>
<keyword evidence="3 4" id="KW-0004">4Fe-4S</keyword>
<evidence type="ECO:0000313" key="6">
    <source>
        <dbReference type="EMBL" id="HHS01645.1"/>
    </source>
</evidence>
<dbReference type="InterPro" id="IPR017721">
    <property type="entry name" value="IorA"/>
</dbReference>
<dbReference type="GO" id="GO:0030976">
    <property type="term" value="F:thiamine pyrophosphate binding"/>
    <property type="evidence" value="ECO:0007669"/>
    <property type="project" value="InterPro"/>
</dbReference>
<dbReference type="CDD" id="cd07034">
    <property type="entry name" value="TPP_PYR_PFOR_IOR-alpha_like"/>
    <property type="match status" value="1"/>
</dbReference>
<comment type="caution">
    <text evidence="6">The sequence shown here is derived from an EMBL/GenBank/DDBJ whole genome shotgun (WGS) entry which is preliminary data.</text>
</comment>
<dbReference type="CDD" id="cd02008">
    <property type="entry name" value="TPP_IOR_alpha"/>
    <property type="match status" value="1"/>
</dbReference>
<feature type="binding site" evidence="4">
    <location>
        <position position="549"/>
    </location>
    <ligand>
        <name>[4Fe-4S] cluster</name>
        <dbReference type="ChEBI" id="CHEBI:49883"/>
        <label>1</label>
    </ligand>
</feature>
<evidence type="ECO:0000256" key="4">
    <source>
        <dbReference type="PIRSR" id="PIRSR006439-50"/>
    </source>
</evidence>
<dbReference type="PROSITE" id="PS51379">
    <property type="entry name" value="4FE4S_FER_2"/>
    <property type="match status" value="1"/>
</dbReference>
<feature type="binding site" evidence="4">
    <location>
        <position position="546"/>
    </location>
    <ligand>
        <name>[4Fe-4S] cluster</name>
        <dbReference type="ChEBI" id="CHEBI:49883"/>
        <label>1</label>
    </ligand>
</feature>
<dbReference type="Pfam" id="PF01855">
    <property type="entry name" value="POR_N"/>
    <property type="match status" value="1"/>
</dbReference>
<evidence type="ECO:0000259" key="5">
    <source>
        <dbReference type="PROSITE" id="PS51379"/>
    </source>
</evidence>
<dbReference type="PANTHER" id="PTHR43710:SF6">
    <property type="entry name" value="INDOLEPYRUVATE OXIDOREDUCTASE SUBUNIT IORA"/>
    <property type="match status" value="1"/>
</dbReference>
<feature type="binding site" evidence="4">
    <location>
        <position position="579"/>
    </location>
    <ligand>
        <name>[4Fe-4S] cluster</name>
        <dbReference type="ChEBI" id="CHEBI:49883"/>
        <label>2</label>
    </ligand>
</feature>
<gene>
    <name evidence="6" type="primary">iorA</name>
    <name evidence="6" type="ORF">ENL71_03800</name>
</gene>
<dbReference type="GO" id="GO:0043805">
    <property type="term" value="F:indolepyruvate ferredoxin oxidoreductase activity"/>
    <property type="evidence" value="ECO:0007669"/>
    <property type="project" value="UniProtKB-UniRule"/>
</dbReference>
<dbReference type="InterPro" id="IPR045025">
    <property type="entry name" value="HACL1-like"/>
</dbReference>
<keyword evidence="3 4" id="KW-0411">Iron-sulfur</keyword>
<proteinExistence type="predicted"/>
<evidence type="ECO:0000256" key="2">
    <source>
        <dbReference type="ARBA" id="ARBA00023002"/>
    </source>
</evidence>
<dbReference type="InterPro" id="IPR011766">
    <property type="entry name" value="TPP_enzyme_TPP-bd"/>
</dbReference>
<feature type="binding site" evidence="4">
    <location>
        <position position="558"/>
    </location>
    <ligand>
        <name>[4Fe-4S] cluster</name>
        <dbReference type="ChEBI" id="CHEBI:49883"/>
        <label>2</label>
    </ligand>
</feature>
<dbReference type="SUPFAM" id="SSF54862">
    <property type="entry name" value="4Fe-4S ferredoxins"/>
    <property type="match status" value="1"/>
</dbReference>
<organism evidence="6">
    <name type="scientific">Caldicellulosiruptor owensensis</name>
    <dbReference type="NCBI Taxonomy" id="55205"/>
    <lineage>
        <taxon>Bacteria</taxon>
        <taxon>Bacillati</taxon>
        <taxon>Bacillota</taxon>
        <taxon>Bacillota incertae sedis</taxon>
        <taxon>Caldicellulosiruptorales</taxon>
        <taxon>Caldicellulosiruptoraceae</taxon>
        <taxon>Caldicellulosiruptor</taxon>
    </lineage>
</organism>
<reference evidence="6" key="1">
    <citation type="journal article" date="2020" name="mSystems">
        <title>Genome- and Community-Level Interaction Insights into Carbon Utilization and Element Cycling Functions of Hydrothermarchaeota in Hydrothermal Sediment.</title>
        <authorList>
            <person name="Zhou Z."/>
            <person name="Liu Y."/>
            <person name="Xu W."/>
            <person name="Pan J."/>
            <person name="Luo Z.H."/>
            <person name="Li M."/>
        </authorList>
    </citation>
    <scope>NUCLEOTIDE SEQUENCE [LARGE SCALE GENOMIC DNA]</scope>
    <source>
        <strain evidence="6">SpSt-102</strain>
    </source>
</reference>
<feature type="binding site" evidence="4">
    <location>
        <position position="552"/>
    </location>
    <ligand>
        <name>[4Fe-4S] cluster</name>
        <dbReference type="ChEBI" id="CHEBI:49883"/>
        <label>1</label>
    </ligand>
</feature>
<name>A0A7C5V561_9FIRM</name>
<evidence type="ECO:0000256" key="3">
    <source>
        <dbReference type="PIRNR" id="PIRNR006439"/>
    </source>
</evidence>
<keyword evidence="3" id="KW-0813">Transport</keyword>
<keyword evidence="6" id="KW-0670">Pyruvate</keyword>
<comment type="catalytic activity">
    <reaction evidence="3">
        <text>indole-3-pyruvate + 2 oxidized [2Fe-2S]-[ferredoxin] + CoA = (indol-3-yl)acetyl-CoA + 2 reduced [2Fe-2S]-[ferredoxin] + CO2 + H(+)</text>
        <dbReference type="Rhea" id="RHEA:12645"/>
        <dbReference type="Rhea" id="RHEA-COMP:10000"/>
        <dbReference type="Rhea" id="RHEA-COMP:10001"/>
        <dbReference type="ChEBI" id="CHEBI:15378"/>
        <dbReference type="ChEBI" id="CHEBI:16526"/>
        <dbReference type="ChEBI" id="CHEBI:17640"/>
        <dbReference type="ChEBI" id="CHEBI:33737"/>
        <dbReference type="ChEBI" id="CHEBI:33738"/>
        <dbReference type="ChEBI" id="CHEBI:57271"/>
        <dbReference type="ChEBI" id="CHEBI:57287"/>
        <dbReference type="EC" id="1.2.7.8"/>
    </reaction>
</comment>
<dbReference type="Gene3D" id="3.40.50.970">
    <property type="match status" value="2"/>
</dbReference>
<dbReference type="PIRSF" id="PIRSF006439">
    <property type="entry name" value="Indolepyruvate_ferr_oxidored"/>
    <property type="match status" value="1"/>
</dbReference>
<feature type="binding site" evidence="4">
    <location>
        <position position="582"/>
    </location>
    <ligand>
        <name>[4Fe-4S] cluster</name>
        <dbReference type="ChEBI" id="CHEBI:49883"/>
        <label>2</label>
    </ligand>
</feature>
<keyword evidence="3" id="KW-0249">Electron transport</keyword>
<feature type="binding site" evidence="4">
    <location>
        <position position="586"/>
    </location>
    <ligand>
        <name>[4Fe-4S] cluster</name>
        <dbReference type="ChEBI" id="CHEBI:49883"/>
        <label>1</label>
    </ligand>
</feature>
<dbReference type="SUPFAM" id="SSF52518">
    <property type="entry name" value="Thiamin diphosphate-binding fold (THDP-binding)"/>
    <property type="match status" value="2"/>
</dbReference>
<dbReference type="AlphaFoldDB" id="A0A7C5V561"/>
<dbReference type="InterPro" id="IPR029061">
    <property type="entry name" value="THDP-binding"/>
</dbReference>
<dbReference type="InterPro" id="IPR002880">
    <property type="entry name" value="Pyrv_Fd/Flavodoxin_OxRdtase_N"/>
</dbReference>
<dbReference type="NCBIfam" id="TIGR03336">
    <property type="entry name" value="IOR_alpha"/>
    <property type="match status" value="1"/>
</dbReference>
<dbReference type="GO" id="GO:0051539">
    <property type="term" value="F:4 iron, 4 sulfur cluster binding"/>
    <property type="evidence" value="ECO:0007669"/>
    <property type="project" value="UniProtKB-UniRule"/>
</dbReference>
<dbReference type="InterPro" id="IPR017896">
    <property type="entry name" value="4Fe4S_Fe-S-bd"/>
</dbReference>
<dbReference type="Pfam" id="PF02775">
    <property type="entry name" value="TPP_enzyme_C"/>
    <property type="match status" value="1"/>
</dbReference>
<dbReference type="EC" id="1.2.7.8" evidence="3"/>
<evidence type="ECO:0000256" key="1">
    <source>
        <dbReference type="ARBA" id="ARBA00022723"/>
    </source>
</evidence>
<keyword evidence="2 3" id="KW-0560">Oxidoreductase</keyword>
<keyword evidence="1 3" id="KW-0479">Metal-binding</keyword>
<dbReference type="FunFam" id="3.40.50.970:FF:000039">
    <property type="entry name" value="Indolepyruvate oxidoreductase subunit IorA"/>
    <property type="match status" value="1"/>
</dbReference>
<keyword evidence="3 4" id="KW-0408">Iron</keyword>
<dbReference type="Gene3D" id="3.30.70.20">
    <property type="match status" value="1"/>
</dbReference>
<protein>
    <recommendedName>
        <fullName evidence="3">Indolepyruvate oxidoreductase subunit IorA</fullName>
        <shortName evidence="3">IOR</shortName>
        <ecNumber evidence="3">1.2.7.8</ecNumber>
    </recommendedName>
    <alternativeName>
        <fullName evidence="3">Indolepyruvate ferredoxin oxidoreductase subunit alpha</fullName>
    </alternativeName>
</protein>
<sequence>MKKVLMGNEAVAYSLFINGVNVVVGYPGTPSTEVIETLKNFQDDDFYVEWSTNEKVALEIAAGASLAGARTVATMKQVGLNVAADPLLSLSVVGVEGGLIVFVADDPGPHSSQTEQDTRNFARFCNLPVFDPSSPKEAFELIKPAFEISEKYKLPVLFRMTTRVCHSNQSIEFEFKREKRKIKGFEKKPDWVILPALSYIKHMELEQKLQDMKKELSAYNRIEGRGKIGIVTGGISYFYIKEAIKGFEDLFSILKITVAHPLDEGFILEFAKDKEMLIFIEELDPVLEEEVKLILFENGKLLPVYGKRNGYVPFAGEFDVDKVRNIFYRILSDEKFLVKNTFVDALQIPKRQAQLCAGCPHRNSFLIVKYAMKGKDVIFTGDIGCYTLGFAKPISTTDTCLCMGASITMAQGLKIADRSKKVISFIGDSTFFHSGITGLVNSYYNRHNITICILDNLTTGMTGFQPHPGTGKKIYGEEGRKISIESVVKGIGVERILVIDPYSDFTENVDKVREFLKDDELGVIVFRRECANLKSRESYFKINQNCTNCKVCLQVTGCPALNEDENGNIFIDSILCNGCGLCKSFCRYSAIEKVIKDD</sequence>
<comment type="cofactor">
    <cofactor evidence="3 4">
        <name>[4Fe-4S] cluster</name>
        <dbReference type="ChEBI" id="CHEBI:49883"/>
    </cofactor>
    <text evidence="3 4">Binds 2 [4Fe-4S] clusters. In this family the first cluster has a non-standard and varying [4Fe-4S] binding motif CX(2)CX(2)CX(4-5)CP.</text>
</comment>
<dbReference type="GO" id="GO:0046872">
    <property type="term" value="F:metal ion binding"/>
    <property type="evidence" value="ECO:0007669"/>
    <property type="project" value="UniProtKB-UniRule"/>
</dbReference>
<dbReference type="EMBL" id="DRUZ01000044">
    <property type="protein sequence ID" value="HHS01645.1"/>
    <property type="molecule type" value="Genomic_DNA"/>
</dbReference>